<dbReference type="AlphaFoldDB" id="A0AAN8X5K4"/>
<gene>
    <name evidence="1" type="ORF">SK128_012492</name>
</gene>
<keyword evidence="2" id="KW-1185">Reference proteome</keyword>
<evidence type="ECO:0000313" key="2">
    <source>
        <dbReference type="Proteomes" id="UP001381693"/>
    </source>
</evidence>
<accession>A0AAN8X5K4</accession>
<evidence type="ECO:0000313" key="1">
    <source>
        <dbReference type="EMBL" id="KAK7074458.1"/>
    </source>
</evidence>
<organism evidence="1 2">
    <name type="scientific">Halocaridina rubra</name>
    <name type="common">Hawaiian red shrimp</name>
    <dbReference type="NCBI Taxonomy" id="373956"/>
    <lineage>
        <taxon>Eukaryota</taxon>
        <taxon>Metazoa</taxon>
        <taxon>Ecdysozoa</taxon>
        <taxon>Arthropoda</taxon>
        <taxon>Crustacea</taxon>
        <taxon>Multicrustacea</taxon>
        <taxon>Malacostraca</taxon>
        <taxon>Eumalacostraca</taxon>
        <taxon>Eucarida</taxon>
        <taxon>Decapoda</taxon>
        <taxon>Pleocyemata</taxon>
        <taxon>Caridea</taxon>
        <taxon>Atyoidea</taxon>
        <taxon>Atyidae</taxon>
        <taxon>Halocaridina</taxon>
    </lineage>
</organism>
<protein>
    <submittedName>
        <fullName evidence="1">Uncharacterized protein</fullName>
    </submittedName>
</protein>
<feature type="non-terminal residue" evidence="1">
    <location>
        <position position="129"/>
    </location>
</feature>
<name>A0AAN8X5K4_HALRR</name>
<reference evidence="1 2" key="1">
    <citation type="submission" date="2023-11" db="EMBL/GenBank/DDBJ databases">
        <title>Halocaridina rubra genome assembly.</title>
        <authorList>
            <person name="Smith C."/>
        </authorList>
    </citation>
    <scope>NUCLEOTIDE SEQUENCE [LARGE SCALE GENOMIC DNA]</scope>
    <source>
        <strain evidence="1">EP-1</strain>
        <tissue evidence="1">Whole</tissue>
    </source>
</reference>
<dbReference type="Proteomes" id="UP001381693">
    <property type="component" value="Unassembled WGS sequence"/>
</dbReference>
<proteinExistence type="predicted"/>
<sequence>MAGSFFMSEDSLMYYDPSMTSKYPGAMSFCGAIPGFRLIIFKYLNQTSVAQEIGDRHTKCWLNLKKNDQGIAVWGDGVTFPDSEISQAMTTISVTASEKYFRLDGLEANDIDGFSDYCVLCQANPLGVA</sequence>
<dbReference type="EMBL" id="JAXCGZ010011587">
    <property type="protein sequence ID" value="KAK7074458.1"/>
    <property type="molecule type" value="Genomic_DNA"/>
</dbReference>
<comment type="caution">
    <text evidence="1">The sequence shown here is derived from an EMBL/GenBank/DDBJ whole genome shotgun (WGS) entry which is preliminary data.</text>
</comment>